<dbReference type="Proteomes" id="UP000253551">
    <property type="component" value="Unassembled WGS sequence"/>
</dbReference>
<reference evidence="1 2" key="1">
    <citation type="journal article" date="2018" name="G3 (Bethesda)">
        <title>Phylogenetic and Phylogenomic Definition of Rhizopus Species.</title>
        <authorList>
            <person name="Gryganskyi A.P."/>
            <person name="Golan J."/>
            <person name="Dolatabadi S."/>
            <person name="Mondo S."/>
            <person name="Robb S."/>
            <person name="Idnurm A."/>
            <person name="Muszewska A."/>
            <person name="Steczkiewicz K."/>
            <person name="Masonjones S."/>
            <person name="Liao H.L."/>
            <person name="Gajdeczka M.T."/>
            <person name="Anike F."/>
            <person name="Vuek A."/>
            <person name="Anishchenko I.M."/>
            <person name="Voigt K."/>
            <person name="de Hoog G.S."/>
            <person name="Smith M.E."/>
            <person name="Heitman J."/>
            <person name="Vilgalys R."/>
            <person name="Stajich J.E."/>
        </authorList>
    </citation>
    <scope>NUCLEOTIDE SEQUENCE [LARGE SCALE GENOMIC DNA]</scope>
    <source>
        <strain evidence="1 2">LSU 92-RS-03</strain>
    </source>
</reference>
<feature type="non-terminal residue" evidence="1">
    <location>
        <position position="1"/>
    </location>
</feature>
<comment type="caution">
    <text evidence="1">The sequence shown here is derived from an EMBL/GenBank/DDBJ whole genome shotgun (WGS) entry which is preliminary data.</text>
</comment>
<keyword evidence="2" id="KW-1185">Reference proteome</keyword>
<evidence type="ECO:0000313" key="2">
    <source>
        <dbReference type="Proteomes" id="UP000253551"/>
    </source>
</evidence>
<evidence type="ECO:0000313" key="1">
    <source>
        <dbReference type="EMBL" id="RCH85688.1"/>
    </source>
</evidence>
<organism evidence="1 2">
    <name type="scientific">Rhizopus stolonifer</name>
    <name type="common">Rhizopus nigricans</name>
    <dbReference type="NCBI Taxonomy" id="4846"/>
    <lineage>
        <taxon>Eukaryota</taxon>
        <taxon>Fungi</taxon>
        <taxon>Fungi incertae sedis</taxon>
        <taxon>Mucoromycota</taxon>
        <taxon>Mucoromycotina</taxon>
        <taxon>Mucoromycetes</taxon>
        <taxon>Mucorales</taxon>
        <taxon>Mucorineae</taxon>
        <taxon>Rhizopodaceae</taxon>
        <taxon>Rhizopus</taxon>
    </lineage>
</organism>
<name>A0A367J6X5_RHIST</name>
<dbReference type="EMBL" id="PJQM01004109">
    <property type="protein sequence ID" value="RCH85688.1"/>
    <property type="molecule type" value="Genomic_DNA"/>
</dbReference>
<dbReference type="OrthoDB" id="10269782at2759"/>
<accession>A0A367J6X5</accession>
<proteinExistence type="predicted"/>
<gene>
    <name evidence="1" type="ORF">CU098_004336</name>
</gene>
<sequence length="109" mass="12560">IPSKPKFISIPEGLEQSSIHEFRSTMVMISFVCVTNAGFSKLFSCSLHLKAIHTQLGYGMTVTLSINNYCKFLQQAQGHRLRIIFDRLIIVLKKIMRHPPDLFIMHERN</sequence>
<dbReference type="AlphaFoldDB" id="A0A367J6X5"/>
<protein>
    <submittedName>
        <fullName evidence="1">Uncharacterized protein</fullName>
    </submittedName>
</protein>